<dbReference type="GO" id="GO:0043023">
    <property type="term" value="F:ribosomal large subunit binding"/>
    <property type="evidence" value="ECO:0007669"/>
    <property type="project" value="InterPro"/>
</dbReference>
<dbReference type="Pfam" id="PF04981">
    <property type="entry name" value="NMD3"/>
    <property type="match status" value="1"/>
</dbReference>
<dbReference type="PANTHER" id="PTHR12746">
    <property type="entry name" value="NONSENSE-MEDIATED MRNA DECAY PROTEIN 3"/>
    <property type="match status" value="1"/>
</dbReference>
<name>A0A9I9CHU9_CUCME</name>
<dbReference type="GO" id="GO:0005737">
    <property type="term" value="C:cytoplasm"/>
    <property type="evidence" value="ECO:0007669"/>
    <property type="project" value="UniProtKB-SubCell"/>
</dbReference>
<keyword evidence="1" id="KW-0653">Protein transport</keyword>
<dbReference type="GO" id="GO:0015031">
    <property type="term" value="P:protein transport"/>
    <property type="evidence" value="ECO:0007669"/>
    <property type="project" value="UniProtKB-KW"/>
</dbReference>
<organism evidence="3">
    <name type="scientific">Cucumis melo</name>
    <name type="common">Muskmelon</name>
    <dbReference type="NCBI Taxonomy" id="3656"/>
    <lineage>
        <taxon>Eukaryota</taxon>
        <taxon>Viridiplantae</taxon>
        <taxon>Streptophyta</taxon>
        <taxon>Embryophyta</taxon>
        <taxon>Tracheophyta</taxon>
        <taxon>Spermatophyta</taxon>
        <taxon>Magnoliopsida</taxon>
        <taxon>eudicotyledons</taxon>
        <taxon>Gunneridae</taxon>
        <taxon>Pentapetalae</taxon>
        <taxon>rosids</taxon>
        <taxon>fabids</taxon>
        <taxon>Cucurbitales</taxon>
        <taxon>Cucurbitaceae</taxon>
        <taxon>Benincaseae</taxon>
        <taxon>Cucumis</taxon>
    </lineage>
</organism>
<dbReference type="InterPro" id="IPR007064">
    <property type="entry name" value="Nmd3_N"/>
</dbReference>
<keyword evidence="1" id="KW-0963">Cytoplasm</keyword>
<reference evidence="3" key="1">
    <citation type="submission" date="2023-03" db="UniProtKB">
        <authorList>
            <consortium name="EnsemblPlants"/>
        </authorList>
    </citation>
    <scope>IDENTIFICATION</scope>
</reference>
<evidence type="ECO:0000259" key="2">
    <source>
        <dbReference type="Pfam" id="PF04981"/>
    </source>
</evidence>
<comment type="subcellular location">
    <subcellularLocation>
        <location evidence="1">Cytoplasm</location>
    </subcellularLocation>
    <subcellularLocation>
        <location evidence="1">Nucleus</location>
    </subcellularLocation>
</comment>
<evidence type="ECO:0000256" key="1">
    <source>
        <dbReference type="RuleBase" id="RU364108"/>
    </source>
</evidence>
<comment type="similarity">
    <text evidence="1">Belongs to the NMD3 family.</text>
</comment>
<dbReference type="GO" id="GO:0005634">
    <property type="term" value="C:nucleus"/>
    <property type="evidence" value="ECO:0007669"/>
    <property type="project" value="UniProtKB-SubCell"/>
</dbReference>
<dbReference type="GO" id="GO:0000055">
    <property type="term" value="P:ribosomal large subunit export from nucleus"/>
    <property type="evidence" value="ECO:0007669"/>
    <property type="project" value="TreeGrafter"/>
</dbReference>
<dbReference type="AlphaFoldDB" id="A0A9I9CHU9"/>
<accession>A0A9I9CHU9</accession>
<sequence>MAPNATNMCVKCLCSEVDNTEGLQKQLTIMHCPNCESYLQPPRTWVEANVERFHEK</sequence>
<feature type="domain" description="Nmd3 N-terminal" evidence="2">
    <location>
        <begin position="5"/>
        <end position="51"/>
    </location>
</feature>
<dbReference type="Gramene" id="MELO3C003804.2.1">
    <property type="protein sequence ID" value="MELO3C003804.2.1"/>
    <property type="gene ID" value="MELO3C003804.2"/>
</dbReference>
<protein>
    <recommendedName>
        <fullName evidence="1">60S ribosomal export protein NMD3</fullName>
    </recommendedName>
</protein>
<dbReference type="InterPro" id="IPR039768">
    <property type="entry name" value="Nmd3"/>
</dbReference>
<evidence type="ECO:0000313" key="3">
    <source>
        <dbReference type="EnsemblPlants" id="MELO3C003804.2.1"/>
    </source>
</evidence>
<keyword evidence="1" id="KW-0813">Transport</keyword>
<proteinExistence type="inferred from homology"/>
<dbReference type="PANTHER" id="PTHR12746:SF2">
    <property type="entry name" value="60S RIBOSOMAL EXPORT PROTEIN NMD3"/>
    <property type="match status" value="1"/>
</dbReference>
<keyword evidence="1" id="KW-0539">Nucleus</keyword>
<dbReference type="EnsemblPlants" id="MELO3C003804.2.1">
    <property type="protein sequence ID" value="MELO3C003804.2.1"/>
    <property type="gene ID" value="MELO3C003804.2"/>
</dbReference>
<comment type="function">
    <text evidence="1">Acts as an adapter for the XPO1/CRM1-mediated export of the 60S ribosomal subunit.</text>
</comment>